<evidence type="ECO:0000256" key="1">
    <source>
        <dbReference type="SAM" id="Coils"/>
    </source>
</evidence>
<keyword evidence="3" id="KW-1185">Reference proteome</keyword>
<gene>
    <name evidence="2" type="ORF">Tco_0752354</name>
</gene>
<comment type="caution">
    <text evidence="2">The sequence shown here is derived from an EMBL/GenBank/DDBJ whole genome shotgun (WGS) entry which is preliminary data.</text>
</comment>
<dbReference type="EMBL" id="BQNB010011078">
    <property type="protein sequence ID" value="GJS85813.1"/>
    <property type="molecule type" value="Genomic_DNA"/>
</dbReference>
<keyword evidence="1" id="KW-0175">Coiled coil</keyword>
<reference evidence="2" key="2">
    <citation type="submission" date="2022-01" db="EMBL/GenBank/DDBJ databases">
        <authorList>
            <person name="Yamashiro T."/>
            <person name="Shiraishi A."/>
            <person name="Satake H."/>
            <person name="Nakayama K."/>
        </authorList>
    </citation>
    <scope>NUCLEOTIDE SEQUENCE</scope>
</reference>
<organism evidence="2 3">
    <name type="scientific">Tanacetum coccineum</name>
    <dbReference type="NCBI Taxonomy" id="301880"/>
    <lineage>
        <taxon>Eukaryota</taxon>
        <taxon>Viridiplantae</taxon>
        <taxon>Streptophyta</taxon>
        <taxon>Embryophyta</taxon>
        <taxon>Tracheophyta</taxon>
        <taxon>Spermatophyta</taxon>
        <taxon>Magnoliopsida</taxon>
        <taxon>eudicotyledons</taxon>
        <taxon>Gunneridae</taxon>
        <taxon>Pentapetalae</taxon>
        <taxon>asterids</taxon>
        <taxon>campanulids</taxon>
        <taxon>Asterales</taxon>
        <taxon>Asteraceae</taxon>
        <taxon>Asteroideae</taxon>
        <taxon>Anthemideae</taxon>
        <taxon>Anthemidinae</taxon>
        <taxon>Tanacetum</taxon>
    </lineage>
</organism>
<sequence>MNLGESNKTRDRYLVAFHDKEVELEKYKIFKDHTIENDTLEHPIFKDDLTNIFAPDRDKIFTLEQESRSKLNKDIVKPYDYTKQNSLYEIFKPLSWEYLDQLAHANKVQKKMWKKSFVKYKPHIVKNIGFLPTQKLISKSRQACNVMTNNINHFKEIVDLAWEKHTYDKFRAPTTKDMTVLLKTCWMPLALKIQNDSFIFVNELKQEMFADLQYVQSLEKEIEELESDKAVFSNIYDLLLQECVSKDVMSSYLHSLSDLDAHTELQCLYLHKVKECECLAKKLSKQTENVICKEKVSTVFLKERGQYFEIQDLKAQLQDKNIAISELKKLIKKMKRKCVDTKFDKSSVVRQPNAQRIPKPSVLGKLAPFPDSFERKSFKTTKTVTKTNVSEGLSKPVTAQILP</sequence>
<evidence type="ECO:0000313" key="3">
    <source>
        <dbReference type="Proteomes" id="UP001151760"/>
    </source>
</evidence>
<protein>
    <submittedName>
        <fullName evidence="2">Uncharacterized protein</fullName>
    </submittedName>
</protein>
<name>A0ABQ4Z6K9_9ASTR</name>
<accession>A0ABQ4Z6K9</accession>
<reference evidence="2" key="1">
    <citation type="journal article" date="2022" name="Int. J. Mol. Sci.">
        <title>Draft Genome of Tanacetum Coccineum: Genomic Comparison of Closely Related Tanacetum-Family Plants.</title>
        <authorList>
            <person name="Yamashiro T."/>
            <person name="Shiraishi A."/>
            <person name="Nakayama K."/>
            <person name="Satake H."/>
        </authorList>
    </citation>
    <scope>NUCLEOTIDE SEQUENCE</scope>
</reference>
<feature type="coiled-coil region" evidence="1">
    <location>
        <begin position="310"/>
        <end position="337"/>
    </location>
</feature>
<proteinExistence type="predicted"/>
<evidence type="ECO:0000313" key="2">
    <source>
        <dbReference type="EMBL" id="GJS85813.1"/>
    </source>
</evidence>
<dbReference type="Proteomes" id="UP001151760">
    <property type="component" value="Unassembled WGS sequence"/>
</dbReference>